<dbReference type="AlphaFoldDB" id="A0A9Q9EMA3"/>
<proteinExistence type="predicted"/>
<evidence type="ECO:0000256" key="1">
    <source>
        <dbReference type="SAM" id="MobiDB-lite"/>
    </source>
</evidence>
<dbReference type="OrthoDB" id="3641925at2759"/>
<name>A0A9Q9EMA3_9PEZI</name>
<sequence>MAKIIPWHGMRDAMIWHSLPLTAKLGIPLQYTKYLTSGPCALHSSHYVNQTVGFLTVDVDPQSDSFGEPRSLIHEDVIFTRTDCKDLDSKRLEAVEGFVRCELGPLLIYGASTITRKDVASHTTDLDDDVGSPINTSSMPDHAQKSFPTPSEATRAQAEEVITKIDPTTFAAFFERYRAKRAAAHSDWRSAVNSIQPPTCEACNALEVEDGSLLVCGGCQLVKYCGEYSA</sequence>
<feature type="region of interest" description="Disordered" evidence="1">
    <location>
        <begin position="123"/>
        <end position="151"/>
    </location>
</feature>
<organism evidence="2 3">
    <name type="scientific">Septoria linicola</name>
    <dbReference type="NCBI Taxonomy" id="215465"/>
    <lineage>
        <taxon>Eukaryota</taxon>
        <taxon>Fungi</taxon>
        <taxon>Dikarya</taxon>
        <taxon>Ascomycota</taxon>
        <taxon>Pezizomycotina</taxon>
        <taxon>Dothideomycetes</taxon>
        <taxon>Dothideomycetidae</taxon>
        <taxon>Mycosphaerellales</taxon>
        <taxon>Mycosphaerellaceae</taxon>
        <taxon>Septoria</taxon>
    </lineage>
</organism>
<keyword evidence="3" id="KW-1185">Reference proteome</keyword>
<protein>
    <submittedName>
        <fullName evidence="2">Uncharacterized protein</fullName>
    </submittedName>
</protein>
<evidence type="ECO:0000313" key="3">
    <source>
        <dbReference type="Proteomes" id="UP001056384"/>
    </source>
</evidence>
<dbReference type="EMBL" id="CP099424">
    <property type="protein sequence ID" value="USW55259.1"/>
    <property type="molecule type" value="Genomic_DNA"/>
</dbReference>
<reference evidence="2" key="1">
    <citation type="submission" date="2022-06" db="EMBL/GenBank/DDBJ databases">
        <title>Complete genome sequences of two strains of the flax pathogen Septoria linicola.</title>
        <authorList>
            <person name="Lapalu N."/>
            <person name="Simon A."/>
            <person name="Demenou B."/>
            <person name="Paumier D."/>
            <person name="Guillot M.-P."/>
            <person name="Gout L."/>
            <person name="Valade R."/>
        </authorList>
    </citation>
    <scope>NUCLEOTIDE SEQUENCE</scope>
    <source>
        <strain evidence="2">SE15195</strain>
    </source>
</reference>
<accession>A0A9Q9EMA3</accession>
<dbReference type="Proteomes" id="UP001056384">
    <property type="component" value="Chromosome 7"/>
</dbReference>
<evidence type="ECO:0000313" key="2">
    <source>
        <dbReference type="EMBL" id="USW55259.1"/>
    </source>
</evidence>
<gene>
    <name evidence="2" type="ORF">Slin15195_G085780</name>
</gene>